<evidence type="ECO:0000256" key="6">
    <source>
        <dbReference type="SAM" id="Phobius"/>
    </source>
</evidence>
<keyword evidence="3 6" id="KW-0812">Transmembrane</keyword>
<dbReference type="InterPro" id="IPR042094">
    <property type="entry name" value="T2SS_GspF_sf"/>
</dbReference>
<evidence type="ECO:0000259" key="7">
    <source>
        <dbReference type="Pfam" id="PF00482"/>
    </source>
</evidence>
<evidence type="ECO:0000313" key="8">
    <source>
        <dbReference type="EMBL" id="PME64620.1"/>
    </source>
</evidence>
<evidence type="ECO:0000256" key="2">
    <source>
        <dbReference type="ARBA" id="ARBA00022475"/>
    </source>
</evidence>
<dbReference type="InterPro" id="IPR018076">
    <property type="entry name" value="T2SS_GspF_dom"/>
</dbReference>
<reference evidence="9" key="1">
    <citation type="submission" date="2016-07" db="EMBL/GenBank/DDBJ databases">
        <title>Nontailed viruses are major unrecognized killers of bacteria in the ocean.</title>
        <authorList>
            <person name="Kauffman K."/>
            <person name="Hussain F."/>
            <person name="Yang J."/>
            <person name="Arevalo P."/>
            <person name="Brown J."/>
            <person name="Cutler M."/>
            <person name="Kelly L."/>
            <person name="Polz M.F."/>
        </authorList>
    </citation>
    <scope>NUCLEOTIDE SEQUENCE [LARGE SCALE GENOMIC DNA]</scope>
    <source>
        <strain evidence="9">10N.286.55.C1</strain>
    </source>
</reference>
<feature type="transmembrane region" description="Helical" evidence="6">
    <location>
        <begin position="276"/>
        <end position="294"/>
    </location>
</feature>
<evidence type="ECO:0000256" key="1">
    <source>
        <dbReference type="ARBA" id="ARBA00004651"/>
    </source>
</evidence>
<evidence type="ECO:0000313" key="9">
    <source>
        <dbReference type="Proteomes" id="UP000235778"/>
    </source>
</evidence>
<proteinExistence type="predicted"/>
<dbReference type="Pfam" id="PF00482">
    <property type="entry name" value="T2SSF"/>
    <property type="match status" value="1"/>
</dbReference>
<dbReference type="PANTHER" id="PTHR35007:SF1">
    <property type="entry name" value="PILUS ASSEMBLY PROTEIN"/>
    <property type="match status" value="1"/>
</dbReference>
<comment type="caution">
    <text evidence="8">The sequence shown here is derived from an EMBL/GenBank/DDBJ whole genome shotgun (WGS) entry which is preliminary data.</text>
</comment>
<protein>
    <submittedName>
        <fullName evidence="8">Pilus assembly protein TadB</fullName>
    </submittedName>
</protein>
<evidence type="ECO:0000256" key="4">
    <source>
        <dbReference type="ARBA" id="ARBA00022989"/>
    </source>
</evidence>
<keyword evidence="5 6" id="KW-0472">Membrane</keyword>
<organism evidence="8 9">
    <name type="scientific">Vibrio lentus</name>
    <dbReference type="NCBI Taxonomy" id="136468"/>
    <lineage>
        <taxon>Bacteria</taxon>
        <taxon>Pseudomonadati</taxon>
        <taxon>Pseudomonadota</taxon>
        <taxon>Gammaproteobacteria</taxon>
        <taxon>Vibrionales</taxon>
        <taxon>Vibrionaceae</taxon>
        <taxon>Vibrio</taxon>
    </lineage>
</organism>
<dbReference type="GO" id="GO:0005886">
    <property type="term" value="C:plasma membrane"/>
    <property type="evidence" value="ECO:0007669"/>
    <property type="project" value="UniProtKB-SubCell"/>
</dbReference>
<name>A0A2N7BVS5_9VIBR</name>
<dbReference type="AlphaFoldDB" id="A0A2N7BVS5"/>
<feature type="domain" description="Type II secretion system protein GspF" evidence="7">
    <location>
        <begin position="134"/>
        <end position="254"/>
    </location>
</feature>
<evidence type="ECO:0000256" key="3">
    <source>
        <dbReference type="ARBA" id="ARBA00022692"/>
    </source>
</evidence>
<dbReference type="Proteomes" id="UP000235778">
    <property type="component" value="Unassembled WGS sequence"/>
</dbReference>
<dbReference type="Gene3D" id="1.20.81.30">
    <property type="entry name" value="Type II secretion system (T2SS), domain F"/>
    <property type="match status" value="1"/>
</dbReference>
<comment type="subcellular location">
    <subcellularLocation>
        <location evidence="1">Cell membrane</location>
        <topology evidence="1">Multi-pass membrane protein</topology>
    </subcellularLocation>
</comment>
<feature type="transmembrane region" description="Helical" evidence="6">
    <location>
        <begin position="94"/>
        <end position="115"/>
    </location>
</feature>
<gene>
    <name evidence="8" type="ORF">BCV30_07565</name>
</gene>
<evidence type="ECO:0000256" key="5">
    <source>
        <dbReference type="ARBA" id="ARBA00023136"/>
    </source>
</evidence>
<dbReference type="PANTHER" id="PTHR35007">
    <property type="entry name" value="INTEGRAL MEMBRANE PROTEIN-RELATED"/>
    <property type="match status" value="1"/>
</dbReference>
<feature type="transmembrane region" description="Helical" evidence="6">
    <location>
        <begin position="242"/>
        <end position="264"/>
    </location>
</feature>
<keyword evidence="2" id="KW-1003">Cell membrane</keyword>
<keyword evidence="4 6" id="KW-1133">Transmembrane helix</keyword>
<accession>A0A2N7BVS5</accession>
<dbReference type="EMBL" id="MCSI01000116">
    <property type="protein sequence ID" value="PME64620.1"/>
    <property type="molecule type" value="Genomic_DNA"/>
</dbReference>
<sequence length="302" mass="33786">MILVLVVLSTLLSLLLLRRRARHANVNKRLHLVSCQQQASNISIKKDDHIRSNKLYALFRRINALLCTSDKGFIILTAVGFPIASHAFLPKVALYYQVIAVAGLWLTCVFALIFYRRKLQVEEFEKSIISVLGLISRAVSAGLSVPQAIDQVAQTEQGLLGREFSCIRDNLALGLSLRDTLEDACIRLPYHSFRYFSVALILNQSNGGQLRDILQGLSRTMHDNRAMRKKVKSLTSEPRMTALFLSLLPIGLIGSIAWIEPTMADRLINTESGQNVLIYVLSSICFGTLILNSLTRNKRFSS</sequence>
<dbReference type="RefSeq" id="WP_102268778.1">
    <property type="nucleotide sequence ID" value="NZ_MCSH01000161.1"/>
</dbReference>